<name>A0A6J4RWU0_9ACTN</name>
<feature type="non-terminal residue" evidence="2">
    <location>
        <position position="1"/>
    </location>
</feature>
<protein>
    <submittedName>
        <fullName evidence="2">Uncharacterized protein</fullName>
    </submittedName>
</protein>
<feature type="compositionally biased region" description="Basic residues" evidence="1">
    <location>
        <begin position="173"/>
        <end position="191"/>
    </location>
</feature>
<accession>A0A6J4RWU0</accession>
<evidence type="ECO:0000313" key="2">
    <source>
        <dbReference type="EMBL" id="CAA9483781.1"/>
    </source>
</evidence>
<feature type="compositionally biased region" description="Basic and acidic residues" evidence="1">
    <location>
        <begin position="256"/>
        <end position="286"/>
    </location>
</feature>
<proteinExistence type="predicted"/>
<feature type="compositionally biased region" description="Low complexity" evidence="1">
    <location>
        <begin position="72"/>
        <end position="82"/>
    </location>
</feature>
<dbReference type="AlphaFoldDB" id="A0A6J4RWU0"/>
<dbReference type="EMBL" id="CADCVS010000159">
    <property type="protein sequence ID" value="CAA9483781.1"/>
    <property type="molecule type" value="Genomic_DNA"/>
</dbReference>
<feature type="compositionally biased region" description="Basic residues" evidence="1">
    <location>
        <begin position="238"/>
        <end position="255"/>
    </location>
</feature>
<feature type="compositionally biased region" description="Basic residues" evidence="1">
    <location>
        <begin position="1"/>
        <end position="11"/>
    </location>
</feature>
<evidence type="ECO:0000256" key="1">
    <source>
        <dbReference type="SAM" id="MobiDB-lite"/>
    </source>
</evidence>
<feature type="compositionally biased region" description="Basic residues" evidence="1">
    <location>
        <begin position="125"/>
        <end position="137"/>
    </location>
</feature>
<feature type="compositionally biased region" description="Basic residues" evidence="1">
    <location>
        <begin position="214"/>
        <end position="224"/>
    </location>
</feature>
<feature type="compositionally biased region" description="Low complexity" evidence="1">
    <location>
        <begin position="138"/>
        <end position="148"/>
    </location>
</feature>
<feature type="region of interest" description="Disordered" evidence="1">
    <location>
        <begin position="38"/>
        <end position="286"/>
    </location>
</feature>
<feature type="non-terminal residue" evidence="2">
    <location>
        <position position="286"/>
    </location>
</feature>
<organism evidence="2">
    <name type="scientific">uncultured Solirubrobacteraceae bacterium</name>
    <dbReference type="NCBI Taxonomy" id="1162706"/>
    <lineage>
        <taxon>Bacteria</taxon>
        <taxon>Bacillati</taxon>
        <taxon>Actinomycetota</taxon>
        <taxon>Thermoleophilia</taxon>
        <taxon>Solirubrobacterales</taxon>
        <taxon>Solirubrobacteraceae</taxon>
        <taxon>environmental samples</taxon>
    </lineage>
</organism>
<gene>
    <name evidence="2" type="ORF">AVDCRST_MAG30-957</name>
</gene>
<feature type="region of interest" description="Disordered" evidence="1">
    <location>
        <begin position="1"/>
        <end position="25"/>
    </location>
</feature>
<reference evidence="2" key="1">
    <citation type="submission" date="2020-02" db="EMBL/GenBank/DDBJ databases">
        <authorList>
            <person name="Meier V. D."/>
        </authorList>
    </citation>
    <scope>NUCLEOTIDE SEQUENCE</scope>
    <source>
        <strain evidence="2">AVDCRST_MAG30</strain>
    </source>
</reference>
<sequence length="286" mass="31846">DPAAARPRRGLLHLPRLPHHPDGGDRLRLLLEDGLGDQAAAVQRPRRHGPDRLPRHLPGRAQLVARDRRRAPAQQARAAHAGGARGGARPRDARSPRGVAQAPRDGDAGRARRRRRREPRPPARLARRGRHDRRLRRLPVPVLPAGRVGDPRPAEGARRGPGPLRLPPLPDRRRPRGGARRRAVRRVRRRAGTLLGDARRDLPLPPPAVPGVTARRRAHDRPRHGGAGPRARGPALRRAGRRGLRHGRAQRRRRHADAVRQRHPPRREDGQGDPAHRGRDRGRSGV</sequence>
<feature type="compositionally biased region" description="Basic and acidic residues" evidence="1">
    <location>
        <begin position="149"/>
        <end position="158"/>
    </location>
</feature>